<gene>
    <name evidence="2" type="ORF">GORHZ_171_00270</name>
</gene>
<dbReference type="Gene3D" id="3.50.50.60">
    <property type="entry name" value="FAD/NAD(P)-binding domain"/>
    <property type="match status" value="1"/>
</dbReference>
<sequence length="608" mass="67020">MVDVMTEPGQVNESAADLNGTEANDAGETGAVVAARDWVDTLNVAIGARDSDALTALFCEDATWRDFMAFRWDFVSKVGRGAVVAALLEWAESCDATGFTLHDQLPPVVGDGQIEVFFDFTTSNRIDRGYVRLVRAGDGYAAMTVQSQITEIEGHPELVNRHRSEGKVYGIVPGRSRWRADRQAEAAFEQDEPAVLILGAGHNGLAVAARLAALDVPTLVVDRHARVGDQWRNRYEALALHSSVFGDHMPYLPLPPTWTAHTPKDKFADWLECYSTLMDVNVWTGTEYLDGDYDEVAQRWTIRVRREDGTIRELRPRHFFVAGGMFGAPKVPDISGIETFAGRYMHSDAFKDGADFAGKRALVVGSGVSGHEIVQDLYEHGADVTMVQRSSTYVVTYDSYHRFGNSLFGEEMTFPVEYADQVNNSSPWVRSVPGFKRVVEQSAEADRDLLDRLQSAGFKLNWGPEGTGVVGAHQSGYDGYQIDIGASQLIADGRVKLKQGVELASIDQHTVTFTDGSTLDVDVIVFATGYHQFWGHMGPSLGAAAAKIDTAYSRAADGEYANTWRRSAQPGLWFGSGFIRMARFYSRFSAFLIKAIELGIEPIDPDRR</sequence>
<dbReference type="Proteomes" id="UP000008363">
    <property type="component" value="Unassembled WGS sequence"/>
</dbReference>
<keyword evidence="3" id="KW-1185">Reference proteome</keyword>
<proteinExistence type="predicted"/>
<accession>K6X0P7</accession>
<dbReference type="InterPro" id="IPR050982">
    <property type="entry name" value="Auxin_biosynth/cation_transpt"/>
</dbReference>
<dbReference type="AlphaFoldDB" id="K6X0P7"/>
<dbReference type="STRING" id="1108045.GORHZ_171_00270"/>
<dbReference type="Gene3D" id="3.10.450.50">
    <property type="match status" value="1"/>
</dbReference>
<keyword evidence="1" id="KW-0560">Oxidoreductase</keyword>
<dbReference type="Pfam" id="PF13738">
    <property type="entry name" value="Pyr_redox_3"/>
    <property type="match status" value="1"/>
</dbReference>
<organism evidence="2 3">
    <name type="scientific">Gordonia rhizosphera NBRC 16068</name>
    <dbReference type="NCBI Taxonomy" id="1108045"/>
    <lineage>
        <taxon>Bacteria</taxon>
        <taxon>Bacillati</taxon>
        <taxon>Actinomycetota</taxon>
        <taxon>Actinomycetes</taxon>
        <taxon>Mycobacteriales</taxon>
        <taxon>Gordoniaceae</taxon>
        <taxon>Gordonia</taxon>
    </lineage>
</organism>
<dbReference type="GO" id="GO:0004497">
    <property type="term" value="F:monooxygenase activity"/>
    <property type="evidence" value="ECO:0007669"/>
    <property type="project" value="TreeGrafter"/>
</dbReference>
<dbReference type="PRINTS" id="PR00411">
    <property type="entry name" value="PNDRDTASEI"/>
</dbReference>
<dbReference type="PANTHER" id="PTHR43539">
    <property type="entry name" value="FLAVIN-BINDING MONOOXYGENASE-LIKE PROTEIN (AFU_ORTHOLOGUE AFUA_4G09220)"/>
    <property type="match status" value="1"/>
</dbReference>
<dbReference type="EMBL" id="BAHC01000171">
    <property type="protein sequence ID" value="GAB92354.1"/>
    <property type="molecule type" value="Genomic_DNA"/>
</dbReference>
<dbReference type="GO" id="GO:0050660">
    <property type="term" value="F:flavin adenine dinucleotide binding"/>
    <property type="evidence" value="ECO:0007669"/>
    <property type="project" value="TreeGrafter"/>
</dbReference>
<name>K6X0P7_9ACTN</name>
<evidence type="ECO:0000313" key="3">
    <source>
        <dbReference type="Proteomes" id="UP000008363"/>
    </source>
</evidence>
<evidence type="ECO:0000313" key="2">
    <source>
        <dbReference type="EMBL" id="GAB92354.1"/>
    </source>
</evidence>
<dbReference type="SUPFAM" id="SSF51905">
    <property type="entry name" value="FAD/NAD(P)-binding domain"/>
    <property type="match status" value="2"/>
</dbReference>
<evidence type="ECO:0000256" key="1">
    <source>
        <dbReference type="ARBA" id="ARBA00023002"/>
    </source>
</evidence>
<protein>
    <submittedName>
        <fullName evidence="2">Putative oxidoreductase</fullName>
    </submittedName>
</protein>
<dbReference type="InterPro" id="IPR032710">
    <property type="entry name" value="NTF2-like_dom_sf"/>
</dbReference>
<dbReference type="PANTHER" id="PTHR43539:SF68">
    <property type="entry name" value="FLAVIN-BINDING MONOOXYGENASE-LIKE PROTEIN (AFU_ORTHOLOGUE AFUA_4G09220)"/>
    <property type="match status" value="1"/>
</dbReference>
<dbReference type="InterPro" id="IPR036188">
    <property type="entry name" value="FAD/NAD-bd_sf"/>
</dbReference>
<dbReference type="eggNOG" id="COG2072">
    <property type="taxonomic scope" value="Bacteria"/>
</dbReference>
<reference evidence="2 3" key="1">
    <citation type="submission" date="2012-08" db="EMBL/GenBank/DDBJ databases">
        <title>Whole genome shotgun sequence of Gordonia rhizosphera NBRC 16068.</title>
        <authorList>
            <person name="Takarada H."/>
            <person name="Isaki S."/>
            <person name="Hosoyama A."/>
            <person name="Tsuchikane K."/>
            <person name="Katsumata H."/>
            <person name="Baba S."/>
            <person name="Ohji S."/>
            <person name="Yamazaki S."/>
            <person name="Fujita N."/>
        </authorList>
    </citation>
    <scope>NUCLEOTIDE SEQUENCE [LARGE SCALE GENOMIC DNA]</scope>
    <source>
        <strain evidence="2 3">NBRC 16068</strain>
    </source>
</reference>
<comment type="caution">
    <text evidence="2">The sequence shown here is derived from an EMBL/GenBank/DDBJ whole genome shotgun (WGS) entry which is preliminary data.</text>
</comment>
<dbReference type="SUPFAM" id="SSF54427">
    <property type="entry name" value="NTF2-like"/>
    <property type="match status" value="1"/>
</dbReference>